<evidence type="ECO:0000313" key="7">
    <source>
        <dbReference type="Proteomes" id="UP001172684"/>
    </source>
</evidence>
<dbReference type="PROSITE" id="PS00463">
    <property type="entry name" value="ZN2_CY6_FUNGAL_1"/>
    <property type="match status" value="1"/>
</dbReference>
<dbReference type="Pfam" id="PF04082">
    <property type="entry name" value="Fungal_trans"/>
    <property type="match status" value="1"/>
</dbReference>
<dbReference type="PANTHER" id="PTHR31001:SF77">
    <property type="entry name" value="TRANSCRIPTION FACTOR, PUTATIVE (AFU_ORTHOLOGUE AFUA_3G12940)-RELATED"/>
    <property type="match status" value="1"/>
</dbReference>
<dbReference type="InterPro" id="IPR001138">
    <property type="entry name" value="Zn2Cys6_DnaBD"/>
</dbReference>
<dbReference type="Gene3D" id="4.10.240.10">
    <property type="entry name" value="Zn(2)-C6 fungal-type DNA-binding domain"/>
    <property type="match status" value="1"/>
</dbReference>
<dbReference type="PROSITE" id="PS50048">
    <property type="entry name" value="ZN2_CY6_FUNGAL_2"/>
    <property type="match status" value="1"/>
</dbReference>
<comment type="subcellular location">
    <subcellularLocation>
        <location evidence="1">Nucleus</location>
    </subcellularLocation>
</comment>
<feature type="domain" description="Zn(2)-C6 fungal-type" evidence="5">
    <location>
        <begin position="19"/>
        <end position="49"/>
    </location>
</feature>
<dbReference type="Proteomes" id="UP001172684">
    <property type="component" value="Unassembled WGS sequence"/>
</dbReference>
<keyword evidence="7" id="KW-1185">Reference proteome</keyword>
<evidence type="ECO:0000256" key="3">
    <source>
        <dbReference type="ARBA" id="ARBA00023242"/>
    </source>
</evidence>
<evidence type="ECO:0000259" key="5">
    <source>
        <dbReference type="PROSITE" id="PS50048"/>
    </source>
</evidence>
<feature type="region of interest" description="Disordered" evidence="4">
    <location>
        <begin position="689"/>
        <end position="731"/>
    </location>
</feature>
<dbReference type="CDD" id="cd00067">
    <property type="entry name" value="GAL4"/>
    <property type="match status" value="1"/>
</dbReference>
<dbReference type="EMBL" id="JAPDRL010000128">
    <property type="protein sequence ID" value="KAJ9656317.1"/>
    <property type="molecule type" value="Genomic_DNA"/>
</dbReference>
<keyword evidence="3" id="KW-0539">Nucleus</keyword>
<dbReference type="SMART" id="SM00906">
    <property type="entry name" value="Fungal_trans"/>
    <property type="match status" value="1"/>
</dbReference>
<comment type="caution">
    <text evidence="6">The sequence shown here is derived from an EMBL/GenBank/DDBJ whole genome shotgun (WGS) entry which is preliminary data.</text>
</comment>
<proteinExistence type="predicted"/>
<evidence type="ECO:0000313" key="6">
    <source>
        <dbReference type="EMBL" id="KAJ9656317.1"/>
    </source>
</evidence>
<dbReference type="Pfam" id="PF00172">
    <property type="entry name" value="Zn_clus"/>
    <property type="match status" value="1"/>
</dbReference>
<sequence length="775" mass="85938">MNVDDSIALPGARRRAINSCLTCRRRKVRCDQTHPKCSACIRGKCLCIYASAPAAICSKKPSPTGRVTKSPPTQRHAGGTESGDLDARLSRLESLLNLALAASNQSWKSGASVIAEASSAGATEPDITVSMSASVDRDHRSVRTTSSTDGLQTLAFDDTQGTLFYDNGGQSQFVTTMHWALLADDSRQRTTSDLPSESTIRQTATSSFPLGSGIFSSDITHFLPESLQDCYTLLECFFANVDPVAKLVHRPTFTHRFKQYLQSRIPGQGDAARFGTMDFETLQTFEPLAFAVFHAAVFSMKPSETVVKFRIEKGVLLHKYRQGLELGLVRADFLTTSSIEVLQAFVLLLICDIGRDESIGKPYALLGAAVKIATAQGLHKEPTLFSSTPIEAITVELRRRLWHGICAIDVRTAGAKGQEPTIRLEDYTTRFPLNVDDDDLQEGVSSSAGPVDADRFTEMTLPLVCLSGLHWVGKVVAKTYHWAQRVTSNPDKDVNSDPLLEILRFRGELREMLEEMNDQHQRLYLRHCDPASPLQALALGLGHMLQYRMWLLFWYRIPRNYWEATSLIEIRLMIFIQTVFVLENNTTFELHTDAERFEWSAGEHFTFHPIMHLVSELRTPLFQSTDQTALRNRALAALQGVKPMKRDPDLRAWSYIRKVIAKLCAECACRSLDVDSGVSLTTSTASLEAFSSPGRDTTGSKDPSTTPPYSKPSSAMDSIAASPSKVRSNEYTEATARAGSVGSMDVPGFSYSPDIELDSLSYCFPDYAYDEEMFF</sequence>
<protein>
    <recommendedName>
        <fullName evidence="5">Zn(2)-C6 fungal-type domain-containing protein</fullName>
    </recommendedName>
</protein>
<evidence type="ECO:0000256" key="2">
    <source>
        <dbReference type="ARBA" id="ARBA00022723"/>
    </source>
</evidence>
<dbReference type="SMART" id="SM00066">
    <property type="entry name" value="GAL4"/>
    <property type="match status" value="1"/>
</dbReference>
<evidence type="ECO:0000256" key="1">
    <source>
        <dbReference type="ARBA" id="ARBA00004123"/>
    </source>
</evidence>
<gene>
    <name evidence="6" type="ORF">H2201_008578</name>
</gene>
<evidence type="ECO:0000256" key="4">
    <source>
        <dbReference type="SAM" id="MobiDB-lite"/>
    </source>
</evidence>
<name>A0ABQ9NMH2_9PEZI</name>
<dbReference type="PANTHER" id="PTHR31001">
    <property type="entry name" value="UNCHARACTERIZED TRANSCRIPTIONAL REGULATORY PROTEIN"/>
    <property type="match status" value="1"/>
</dbReference>
<dbReference type="SUPFAM" id="SSF57701">
    <property type="entry name" value="Zn2/Cys6 DNA-binding domain"/>
    <property type="match status" value="1"/>
</dbReference>
<dbReference type="InterPro" id="IPR050613">
    <property type="entry name" value="Sec_Metabolite_Reg"/>
</dbReference>
<dbReference type="CDD" id="cd12148">
    <property type="entry name" value="fungal_TF_MHR"/>
    <property type="match status" value="1"/>
</dbReference>
<organism evidence="6 7">
    <name type="scientific">Coniosporium apollinis</name>
    <dbReference type="NCBI Taxonomy" id="61459"/>
    <lineage>
        <taxon>Eukaryota</taxon>
        <taxon>Fungi</taxon>
        <taxon>Dikarya</taxon>
        <taxon>Ascomycota</taxon>
        <taxon>Pezizomycotina</taxon>
        <taxon>Dothideomycetes</taxon>
        <taxon>Dothideomycetes incertae sedis</taxon>
        <taxon>Coniosporium</taxon>
    </lineage>
</organism>
<dbReference type="InterPro" id="IPR007219">
    <property type="entry name" value="XnlR_reg_dom"/>
</dbReference>
<dbReference type="InterPro" id="IPR036864">
    <property type="entry name" value="Zn2-C6_fun-type_DNA-bd_sf"/>
</dbReference>
<feature type="region of interest" description="Disordered" evidence="4">
    <location>
        <begin position="60"/>
        <end position="84"/>
    </location>
</feature>
<reference evidence="6" key="1">
    <citation type="submission" date="2022-10" db="EMBL/GenBank/DDBJ databases">
        <title>Culturing micro-colonial fungi from biological soil crusts in the Mojave desert and describing Neophaeococcomyces mojavensis, and introducing the new genera and species Taxawa tesnikishii.</title>
        <authorList>
            <person name="Kurbessoian T."/>
            <person name="Stajich J.E."/>
        </authorList>
    </citation>
    <scope>NUCLEOTIDE SEQUENCE</scope>
    <source>
        <strain evidence="6">TK_1</strain>
    </source>
</reference>
<keyword evidence="2" id="KW-0479">Metal-binding</keyword>
<accession>A0ABQ9NMH2</accession>